<name>T1HW93_RHOPR</name>
<organism evidence="2 3">
    <name type="scientific">Rhodnius prolixus</name>
    <name type="common">Triatomid bug</name>
    <dbReference type="NCBI Taxonomy" id="13249"/>
    <lineage>
        <taxon>Eukaryota</taxon>
        <taxon>Metazoa</taxon>
        <taxon>Ecdysozoa</taxon>
        <taxon>Arthropoda</taxon>
        <taxon>Hexapoda</taxon>
        <taxon>Insecta</taxon>
        <taxon>Pterygota</taxon>
        <taxon>Neoptera</taxon>
        <taxon>Paraneoptera</taxon>
        <taxon>Hemiptera</taxon>
        <taxon>Heteroptera</taxon>
        <taxon>Panheteroptera</taxon>
        <taxon>Cimicomorpha</taxon>
        <taxon>Reduviidae</taxon>
        <taxon>Triatominae</taxon>
        <taxon>Rhodnius</taxon>
    </lineage>
</organism>
<keyword evidence="3" id="KW-1185">Reference proteome</keyword>
<protein>
    <submittedName>
        <fullName evidence="2">RanGAP1_C domain-containing protein</fullName>
    </submittedName>
</protein>
<dbReference type="VEuPathDB" id="VectorBase:RPRC008313"/>
<dbReference type="GO" id="GO:0007165">
    <property type="term" value="P:signal transduction"/>
    <property type="evidence" value="ECO:0007669"/>
    <property type="project" value="InterPro"/>
</dbReference>
<dbReference type="Gene3D" id="1.25.40.200">
    <property type="entry name" value="Ran-GTPase activating protein 1, C-terminal domain"/>
    <property type="match status" value="1"/>
</dbReference>
<dbReference type="EMBL" id="ACPB03013647">
    <property type="status" value="NOT_ANNOTATED_CDS"/>
    <property type="molecule type" value="Genomic_DNA"/>
</dbReference>
<accession>T1HW93</accession>
<dbReference type="InterPro" id="IPR036720">
    <property type="entry name" value="RanGAP1_C_sf"/>
</dbReference>
<dbReference type="GO" id="GO:0005096">
    <property type="term" value="F:GTPase activator activity"/>
    <property type="evidence" value="ECO:0007669"/>
    <property type="project" value="InterPro"/>
</dbReference>
<evidence type="ECO:0000313" key="3">
    <source>
        <dbReference type="Proteomes" id="UP000015103"/>
    </source>
</evidence>
<evidence type="ECO:0000259" key="1">
    <source>
        <dbReference type="Pfam" id="PF07834"/>
    </source>
</evidence>
<dbReference type="Proteomes" id="UP000015103">
    <property type="component" value="Unassembled WGS sequence"/>
</dbReference>
<dbReference type="InParanoid" id="T1HW93"/>
<sequence length="160" mass="18609">MDIPRRKKSGDKTVQIEELIDIIMSVSSLLKTTETESIKESQFLKEYKITLECSDRLYMELFAIAIQCNCLSTVHNVLPVFLGLIKGEVKNPKPFNRQSSITIIKEAMKRDYFPKETCQLLEFLFSSSKCIQQIYFAWLKLLCLLAFLKNKLWLCKEILS</sequence>
<dbReference type="InterPro" id="IPR009109">
    <property type="entry name" value="Ran_GTPase_activating_1_C"/>
</dbReference>
<dbReference type="HOGENOM" id="CLU_1654311_0_0_1"/>
<feature type="domain" description="Ran-GTPase activating protein 1 C-terminal" evidence="1">
    <location>
        <begin position="39"/>
        <end position="135"/>
    </location>
</feature>
<proteinExistence type="predicted"/>
<dbReference type="Pfam" id="PF07834">
    <property type="entry name" value="RanGAP1_C"/>
    <property type="match status" value="1"/>
</dbReference>
<reference evidence="2" key="1">
    <citation type="submission" date="2015-05" db="UniProtKB">
        <authorList>
            <consortium name="EnsemblMetazoa"/>
        </authorList>
    </citation>
    <scope>IDENTIFICATION</scope>
</reference>
<dbReference type="EnsemblMetazoa" id="RPRC008313-RA">
    <property type="protein sequence ID" value="RPRC008313-PA"/>
    <property type="gene ID" value="RPRC008313"/>
</dbReference>
<dbReference type="SUPFAM" id="SSF69099">
    <property type="entry name" value="Ran-GTPase activating protein 1 (RanGAP1), C-terminal domain"/>
    <property type="match status" value="1"/>
</dbReference>
<dbReference type="AlphaFoldDB" id="T1HW93"/>
<evidence type="ECO:0000313" key="2">
    <source>
        <dbReference type="EnsemblMetazoa" id="RPRC008313-PA"/>
    </source>
</evidence>